<dbReference type="GO" id="GO:0005737">
    <property type="term" value="C:cytoplasm"/>
    <property type="evidence" value="ECO:0007669"/>
    <property type="project" value="InterPro"/>
</dbReference>
<dbReference type="EC" id="3.6.1.1" evidence="3"/>
<dbReference type="Pfam" id="PF00719">
    <property type="entry name" value="Pyrophosphatase"/>
    <property type="match status" value="1"/>
</dbReference>
<dbReference type="PANTHER" id="PTHR10286">
    <property type="entry name" value="INORGANIC PYROPHOSPHATASE"/>
    <property type="match status" value="1"/>
</dbReference>
<keyword evidence="8" id="KW-1185">Reference proteome</keyword>
<dbReference type="InterPro" id="IPR036649">
    <property type="entry name" value="Pyrophosphatase_sf"/>
</dbReference>
<accession>A0A9N9GZA1</accession>
<comment type="similarity">
    <text evidence="2">Belongs to the PPase family.</text>
</comment>
<evidence type="ECO:0000256" key="3">
    <source>
        <dbReference type="ARBA" id="ARBA00012146"/>
    </source>
</evidence>
<evidence type="ECO:0000256" key="1">
    <source>
        <dbReference type="ARBA" id="ARBA00001946"/>
    </source>
</evidence>
<evidence type="ECO:0000256" key="6">
    <source>
        <dbReference type="ARBA" id="ARBA00022842"/>
    </source>
</evidence>
<dbReference type="EMBL" id="CAJVPZ010012548">
    <property type="protein sequence ID" value="CAG8640740.1"/>
    <property type="molecule type" value="Genomic_DNA"/>
</dbReference>
<dbReference type="AlphaFoldDB" id="A0A9N9GZA1"/>
<sequence>MAISVPLSGTMVAPKGALSNQVMSTGEDELVLISASPISQLDRVLPGAMHYPEEYGSIENSLGKDGDFLDVICLNDNPTFPGCHLPIRIIGVLKMIDDGEEDNKILAVNAVNSRFQNINDLKNVSSGKLDEIANFFLRYKELEKKEVKIFGWGNKKEAKEILARGQYLYLKHQELVRKGPNHKKKLVEMLKEEEINLSSSI</sequence>
<comment type="caution">
    <text evidence="7">The sequence shown here is derived from an EMBL/GenBank/DDBJ whole genome shotgun (WGS) entry which is preliminary data.</text>
</comment>
<evidence type="ECO:0000313" key="8">
    <source>
        <dbReference type="Proteomes" id="UP000789396"/>
    </source>
</evidence>
<keyword evidence="5" id="KW-0378">Hydrolase</keyword>
<name>A0A9N9GZA1_9GLOM</name>
<dbReference type="CDD" id="cd00412">
    <property type="entry name" value="pyrophosphatase"/>
    <property type="match status" value="1"/>
</dbReference>
<dbReference type="SUPFAM" id="SSF50324">
    <property type="entry name" value="Inorganic pyrophosphatase"/>
    <property type="match status" value="1"/>
</dbReference>
<organism evidence="7 8">
    <name type="scientific">Racocetra fulgida</name>
    <dbReference type="NCBI Taxonomy" id="60492"/>
    <lineage>
        <taxon>Eukaryota</taxon>
        <taxon>Fungi</taxon>
        <taxon>Fungi incertae sedis</taxon>
        <taxon>Mucoromycota</taxon>
        <taxon>Glomeromycotina</taxon>
        <taxon>Glomeromycetes</taxon>
        <taxon>Diversisporales</taxon>
        <taxon>Gigasporaceae</taxon>
        <taxon>Racocetra</taxon>
    </lineage>
</organism>
<evidence type="ECO:0000256" key="2">
    <source>
        <dbReference type="ARBA" id="ARBA00006220"/>
    </source>
</evidence>
<keyword evidence="6" id="KW-0460">Magnesium</keyword>
<evidence type="ECO:0000313" key="7">
    <source>
        <dbReference type="EMBL" id="CAG8640740.1"/>
    </source>
</evidence>
<comment type="cofactor">
    <cofactor evidence="1">
        <name>Mg(2+)</name>
        <dbReference type="ChEBI" id="CHEBI:18420"/>
    </cofactor>
</comment>
<reference evidence="7" key="1">
    <citation type="submission" date="2021-06" db="EMBL/GenBank/DDBJ databases">
        <authorList>
            <person name="Kallberg Y."/>
            <person name="Tangrot J."/>
            <person name="Rosling A."/>
        </authorList>
    </citation>
    <scope>NUCLEOTIDE SEQUENCE</scope>
    <source>
        <strain evidence="7">IN212</strain>
    </source>
</reference>
<dbReference type="GO" id="GO:0006796">
    <property type="term" value="P:phosphate-containing compound metabolic process"/>
    <property type="evidence" value="ECO:0007669"/>
    <property type="project" value="InterPro"/>
</dbReference>
<dbReference type="OrthoDB" id="1608002at2759"/>
<gene>
    <name evidence="7" type="ORF">RFULGI_LOCUS8073</name>
</gene>
<dbReference type="Proteomes" id="UP000789396">
    <property type="component" value="Unassembled WGS sequence"/>
</dbReference>
<protein>
    <recommendedName>
        <fullName evidence="3">inorganic diphosphatase</fullName>
        <ecNumber evidence="3">3.6.1.1</ecNumber>
    </recommendedName>
</protein>
<dbReference type="InterPro" id="IPR008162">
    <property type="entry name" value="Pyrophosphatase"/>
</dbReference>
<dbReference type="GO" id="GO:0004427">
    <property type="term" value="F:inorganic diphosphate phosphatase activity"/>
    <property type="evidence" value="ECO:0007669"/>
    <property type="project" value="UniProtKB-EC"/>
</dbReference>
<dbReference type="Gene3D" id="3.90.80.10">
    <property type="entry name" value="Inorganic pyrophosphatase"/>
    <property type="match status" value="1"/>
</dbReference>
<keyword evidence="4" id="KW-0479">Metal-binding</keyword>
<evidence type="ECO:0000256" key="4">
    <source>
        <dbReference type="ARBA" id="ARBA00022723"/>
    </source>
</evidence>
<dbReference type="GO" id="GO:0000287">
    <property type="term" value="F:magnesium ion binding"/>
    <property type="evidence" value="ECO:0007669"/>
    <property type="project" value="InterPro"/>
</dbReference>
<evidence type="ECO:0000256" key="5">
    <source>
        <dbReference type="ARBA" id="ARBA00022801"/>
    </source>
</evidence>
<proteinExistence type="inferred from homology"/>